<keyword evidence="1" id="KW-1133">Transmembrane helix</keyword>
<keyword evidence="1" id="KW-0472">Membrane</keyword>
<reference evidence="2 3" key="1">
    <citation type="submission" date="2007-08" db="EMBL/GenBank/DDBJ databases">
        <authorList>
            <person name="Fulton L."/>
            <person name="Clifton S."/>
            <person name="Fulton B."/>
            <person name="Xu J."/>
            <person name="Minx P."/>
            <person name="Pepin K.H."/>
            <person name="Johnson M."/>
            <person name="Thiruvilangam P."/>
            <person name="Bhonagiri V."/>
            <person name="Nash W.E."/>
            <person name="Mardis E.R."/>
            <person name="Wilson R.K."/>
        </authorList>
    </citation>
    <scope>NUCLEOTIDE SEQUENCE [LARGE SCALE GENOMIC DNA]</scope>
    <source>
        <strain evidence="3">ATCC BAA-613 / DSM 15670 / CCUG 46953 / JCM 12243 / WAL 16351</strain>
    </source>
</reference>
<evidence type="ECO:0000256" key="1">
    <source>
        <dbReference type="SAM" id="Phobius"/>
    </source>
</evidence>
<name>A8RSH0_ENTBW</name>
<dbReference type="EMBL" id="ABCC02000029">
    <property type="protein sequence ID" value="EDP16551.1"/>
    <property type="molecule type" value="Genomic_DNA"/>
</dbReference>
<proteinExistence type="predicted"/>
<gene>
    <name evidence="2" type="ORF">CLOBOL_03319</name>
</gene>
<organism evidence="2 3">
    <name type="scientific">Enterocloster bolteae (strain ATCC BAA-613 / DSM 15670 / CCUG 46953 / JCM 12243 / WAL 16351)</name>
    <name type="common">Clostridium bolteae</name>
    <dbReference type="NCBI Taxonomy" id="411902"/>
    <lineage>
        <taxon>Bacteria</taxon>
        <taxon>Bacillati</taxon>
        <taxon>Bacillota</taxon>
        <taxon>Clostridia</taxon>
        <taxon>Lachnospirales</taxon>
        <taxon>Lachnospiraceae</taxon>
        <taxon>Enterocloster</taxon>
    </lineage>
</organism>
<protein>
    <submittedName>
        <fullName evidence="2">Uncharacterized protein</fullName>
    </submittedName>
</protein>
<evidence type="ECO:0000313" key="3">
    <source>
        <dbReference type="Proteomes" id="UP000005396"/>
    </source>
</evidence>
<reference evidence="2 3" key="2">
    <citation type="submission" date="2007-09" db="EMBL/GenBank/DDBJ databases">
        <title>Draft genome sequence of Clostridium bolteae (ATCC BAA-613).</title>
        <authorList>
            <person name="Sudarsanam P."/>
            <person name="Ley R."/>
            <person name="Guruge J."/>
            <person name="Turnbaugh P.J."/>
            <person name="Mahowald M."/>
            <person name="Liep D."/>
            <person name="Gordon J."/>
        </authorList>
    </citation>
    <scope>NUCLEOTIDE SEQUENCE [LARGE SCALE GENOMIC DNA]</scope>
    <source>
        <strain evidence="3">ATCC BAA-613 / DSM 15670 / CCUG 46953 / JCM 12243 / WAL 16351</strain>
    </source>
</reference>
<dbReference type="PaxDb" id="411902-CLOBOL_03319"/>
<dbReference type="Proteomes" id="UP000005396">
    <property type="component" value="Unassembled WGS sequence"/>
</dbReference>
<dbReference type="AlphaFoldDB" id="A8RSH0"/>
<comment type="caution">
    <text evidence="2">The sequence shown here is derived from an EMBL/GenBank/DDBJ whole genome shotgun (WGS) entry which is preliminary data.</text>
</comment>
<sequence length="41" mass="4515">MTNIPVCHFPLSFVQFHHLGLCIITMFCLCCGWGYPGLSGA</sequence>
<keyword evidence="1" id="KW-0812">Transmembrane</keyword>
<evidence type="ECO:0000313" key="2">
    <source>
        <dbReference type="EMBL" id="EDP16551.1"/>
    </source>
</evidence>
<feature type="transmembrane region" description="Helical" evidence="1">
    <location>
        <begin position="16"/>
        <end position="35"/>
    </location>
</feature>
<dbReference type="HOGENOM" id="CLU_3267932_0_0_9"/>
<accession>A8RSH0</accession>